<dbReference type="PANTHER" id="PTHR34207:SF17">
    <property type="entry name" value="PROTEIN BIC2"/>
    <property type="match status" value="1"/>
</dbReference>
<organism evidence="2 3">
    <name type="scientific">Acacia crassicarpa</name>
    <name type="common">northern wattle</name>
    <dbReference type="NCBI Taxonomy" id="499986"/>
    <lineage>
        <taxon>Eukaryota</taxon>
        <taxon>Viridiplantae</taxon>
        <taxon>Streptophyta</taxon>
        <taxon>Embryophyta</taxon>
        <taxon>Tracheophyta</taxon>
        <taxon>Spermatophyta</taxon>
        <taxon>Magnoliopsida</taxon>
        <taxon>eudicotyledons</taxon>
        <taxon>Gunneridae</taxon>
        <taxon>Pentapetalae</taxon>
        <taxon>rosids</taxon>
        <taxon>fabids</taxon>
        <taxon>Fabales</taxon>
        <taxon>Fabaceae</taxon>
        <taxon>Caesalpinioideae</taxon>
        <taxon>mimosoid clade</taxon>
        <taxon>Acacieae</taxon>
        <taxon>Acacia</taxon>
    </lineage>
</organism>
<keyword evidence="3" id="KW-1185">Reference proteome</keyword>
<name>A0AAE1IRS7_9FABA</name>
<proteinExistence type="predicted"/>
<comment type="caution">
    <text evidence="2">The sequence shown here is derived from an EMBL/GenBank/DDBJ whole genome shotgun (WGS) entry which is preliminary data.</text>
</comment>
<reference evidence="2" key="1">
    <citation type="submission" date="2023-10" db="EMBL/GenBank/DDBJ databases">
        <title>Chromosome-level genome of the transformable northern wattle, Acacia crassicarpa.</title>
        <authorList>
            <person name="Massaro I."/>
            <person name="Sinha N.R."/>
            <person name="Poethig S."/>
            <person name="Leichty A.R."/>
        </authorList>
    </citation>
    <scope>NUCLEOTIDE SEQUENCE</scope>
    <source>
        <strain evidence="2">Acra3RX</strain>
        <tissue evidence="2">Leaf</tissue>
    </source>
</reference>
<feature type="region of interest" description="Disordered" evidence="1">
    <location>
        <begin position="1"/>
        <end position="57"/>
    </location>
</feature>
<evidence type="ECO:0000256" key="1">
    <source>
        <dbReference type="SAM" id="MobiDB-lite"/>
    </source>
</evidence>
<evidence type="ECO:0000313" key="2">
    <source>
        <dbReference type="EMBL" id="KAK4255242.1"/>
    </source>
</evidence>
<protein>
    <submittedName>
        <fullName evidence="2">Uncharacterized protein</fullName>
    </submittedName>
</protein>
<dbReference type="InterPro" id="IPR040374">
    <property type="entry name" value="BIC"/>
</dbReference>
<dbReference type="AlphaFoldDB" id="A0AAE1IRS7"/>
<gene>
    <name evidence="2" type="ORF">QN277_008262</name>
</gene>
<dbReference type="Proteomes" id="UP001293593">
    <property type="component" value="Unassembled WGS sequence"/>
</dbReference>
<dbReference type="PANTHER" id="PTHR34207">
    <property type="entry name" value="PROTEIN BIC1"/>
    <property type="match status" value="1"/>
</dbReference>
<dbReference type="EMBL" id="JAWXYG010000013">
    <property type="protein sequence ID" value="KAK4255242.1"/>
    <property type="molecule type" value="Genomic_DNA"/>
</dbReference>
<accession>A0AAE1IRS7</accession>
<dbReference type="CDD" id="cd22645">
    <property type="entry name" value="BIC1_CID"/>
    <property type="match status" value="1"/>
</dbReference>
<evidence type="ECO:0000313" key="3">
    <source>
        <dbReference type="Proteomes" id="UP001293593"/>
    </source>
</evidence>
<sequence length="114" mass="12692">MEDSRSTIRNPPPPASASLFADTAPAEAKKPNELTRSPSSSGEDAGRERLKRHRNEVAGKVKIPDKWGKEQMMKDWTEFSTFDGLLGSHRMIIAARDALIADARKAKSPRLRIH</sequence>
<dbReference type="GO" id="GO:0009785">
    <property type="term" value="P:blue light signaling pathway"/>
    <property type="evidence" value="ECO:0007669"/>
    <property type="project" value="InterPro"/>
</dbReference>